<keyword evidence="1" id="KW-1133">Transmembrane helix</keyword>
<gene>
    <name evidence="2" type="ORF">HaLaN_20228</name>
</gene>
<reference evidence="2 3" key="1">
    <citation type="submission" date="2020-02" db="EMBL/GenBank/DDBJ databases">
        <title>Draft genome sequence of Haematococcus lacustris strain NIES-144.</title>
        <authorList>
            <person name="Morimoto D."/>
            <person name="Nakagawa S."/>
            <person name="Yoshida T."/>
            <person name="Sawayama S."/>
        </authorList>
    </citation>
    <scope>NUCLEOTIDE SEQUENCE [LARGE SCALE GENOMIC DNA]</scope>
    <source>
        <strain evidence="2 3">NIES-144</strain>
    </source>
</reference>
<sequence length="142" mass="15495">MQRSTILSAFNCSRTERPGWCIGSFANDDAQGGVRHPSPGGHGVKPDQRQVEVHVDHQGRGVRLAALHVLNPTLGGRSLTDPEVSDDAMARAFNMLSAFSSLGSLATIILATIFIIEIDLCCDADDIVEFVQRHQHMFELLL</sequence>
<organism evidence="2 3">
    <name type="scientific">Haematococcus lacustris</name>
    <name type="common">Green alga</name>
    <name type="synonym">Haematococcus pluvialis</name>
    <dbReference type="NCBI Taxonomy" id="44745"/>
    <lineage>
        <taxon>Eukaryota</taxon>
        <taxon>Viridiplantae</taxon>
        <taxon>Chlorophyta</taxon>
        <taxon>core chlorophytes</taxon>
        <taxon>Chlorophyceae</taxon>
        <taxon>CS clade</taxon>
        <taxon>Chlamydomonadales</taxon>
        <taxon>Haematococcaceae</taxon>
        <taxon>Haematococcus</taxon>
    </lineage>
</organism>
<dbReference type="Proteomes" id="UP000485058">
    <property type="component" value="Unassembled WGS sequence"/>
</dbReference>
<protein>
    <submittedName>
        <fullName evidence="2">Uncharacterized protein</fullName>
    </submittedName>
</protein>
<comment type="caution">
    <text evidence="2">The sequence shown here is derived from an EMBL/GenBank/DDBJ whole genome shotgun (WGS) entry which is preliminary data.</text>
</comment>
<evidence type="ECO:0000256" key="1">
    <source>
        <dbReference type="SAM" id="Phobius"/>
    </source>
</evidence>
<dbReference type="AlphaFoldDB" id="A0A699ZWT9"/>
<dbReference type="EMBL" id="BLLF01002107">
    <property type="protein sequence ID" value="GFH22718.1"/>
    <property type="molecule type" value="Genomic_DNA"/>
</dbReference>
<keyword evidence="1" id="KW-0472">Membrane</keyword>
<keyword evidence="3" id="KW-1185">Reference proteome</keyword>
<evidence type="ECO:0000313" key="2">
    <source>
        <dbReference type="EMBL" id="GFH22718.1"/>
    </source>
</evidence>
<name>A0A699ZWT9_HAELA</name>
<feature type="transmembrane region" description="Helical" evidence="1">
    <location>
        <begin position="95"/>
        <end position="116"/>
    </location>
</feature>
<keyword evidence="1" id="KW-0812">Transmembrane</keyword>
<feature type="non-terminal residue" evidence="2">
    <location>
        <position position="142"/>
    </location>
</feature>
<evidence type="ECO:0000313" key="3">
    <source>
        <dbReference type="Proteomes" id="UP000485058"/>
    </source>
</evidence>
<accession>A0A699ZWT9</accession>
<proteinExistence type="predicted"/>